<evidence type="ECO:0000313" key="1">
    <source>
        <dbReference type="EMBL" id="KAF6210516.1"/>
    </source>
</evidence>
<reference evidence="1" key="1">
    <citation type="journal article" date="2021" name="Mol. Ecol. Resour.">
        <title>Apolygus lucorum genome provides insights into omnivorousness and mesophyll feeding.</title>
        <authorList>
            <person name="Liu Y."/>
            <person name="Liu H."/>
            <person name="Wang H."/>
            <person name="Huang T."/>
            <person name="Liu B."/>
            <person name="Yang B."/>
            <person name="Yin L."/>
            <person name="Li B."/>
            <person name="Zhang Y."/>
            <person name="Zhang S."/>
            <person name="Jiang F."/>
            <person name="Zhang X."/>
            <person name="Ren Y."/>
            <person name="Wang B."/>
            <person name="Wang S."/>
            <person name="Lu Y."/>
            <person name="Wu K."/>
            <person name="Fan W."/>
            <person name="Wang G."/>
        </authorList>
    </citation>
    <scope>NUCLEOTIDE SEQUENCE</scope>
    <source>
        <strain evidence="1">12Hb</strain>
    </source>
</reference>
<dbReference type="AlphaFoldDB" id="A0A6A4JYM3"/>
<dbReference type="EMBL" id="WIXP02000005">
    <property type="protein sequence ID" value="KAF6210516.1"/>
    <property type="molecule type" value="Genomic_DNA"/>
</dbReference>
<sequence>MPARRDLISLSAPPSTHHSSARTTVSFPLLQFLIHSPLPLFELLFFIASLVWVVSPPPRVPITFQEKTQSGISAETADSADFSRDAVEVLRRREVREGYIRDSVLMLMV</sequence>
<keyword evidence="2" id="KW-1185">Reference proteome</keyword>
<dbReference type="Proteomes" id="UP000466442">
    <property type="component" value="Linkage Group LG5"/>
</dbReference>
<name>A0A6A4JYM3_APOLU</name>
<gene>
    <name evidence="1" type="ORF">GE061_013622</name>
</gene>
<protein>
    <submittedName>
        <fullName evidence="1">Uncharacterized protein</fullName>
    </submittedName>
</protein>
<organism evidence="1 2">
    <name type="scientific">Apolygus lucorum</name>
    <name type="common">Small green plant bug</name>
    <name type="synonym">Lygocoris lucorum</name>
    <dbReference type="NCBI Taxonomy" id="248454"/>
    <lineage>
        <taxon>Eukaryota</taxon>
        <taxon>Metazoa</taxon>
        <taxon>Ecdysozoa</taxon>
        <taxon>Arthropoda</taxon>
        <taxon>Hexapoda</taxon>
        <taxon>Insecta</taxon>
        <taxon>Pterygota</taxon>
        <taxon>Neoptera</taxon>
        <taxon>Paraneoptera</taxon>
        <taxon>Hemiptera</taxon>
        <taxon>Heteroptera</taxon>
        <taxon>Panheteroptera</taxon>
        <taxon>Cimicomorpha</taxon>
        <taxon>Miridae</taxon>
        <taxon>Mirini</taxon>
        <taxon>Apolygus</taxon>
    </lineage>
</organism>
<evidence type="ECO:0000313" key="2">
    <source>
        <dbReference type="Proteomes" id="UP000466442"/>
    </source>
</evidence>
<proteinExistence type="predicted"/>
<comment type="caution">
    <text evidence="1">The sequence shown here is derived from an EMBL/GenBank/DDBJ whole genome shotgun (WGS) entry which is preliminary data.</text>
</comment>
<accession>A0A6A4JYM3</accession>